<dbReference type="Pfam" id="PF00072">
    <property type="entry name" value="Response_reg"/>
    <property type="match status" value="1"/>
</dbReference>
<accession>I4C745</accession>
<dbReference type="GO" id="GO:0003677">
    <property type="term" value="F:DNA binding"/>
    <property type="evidence" value="ECO:0007669"/>
    <property type="project" value="UniProtKB-KW"/>
</dbReference>
<dbReference type="KEGG" id="dti:Desti_2709"/>
<organism evidence="4 5">
    <name type="scientific">Desulfomonile tiedjei (strain ATCC 49306 / DSM 6799 / DCB-1)</name>
    <dbReference type="NCBI Taxonomy" id="706587"/>
    <lineage>
        <taxon>Bacteria</taxon>
        <taxon>Pseudomonadati</taxon>
        <taxon>Thermodesulfobacteriota</taxon>
        <taxon>Desulfomonilia</taxon>
        <taxon>Desulfomonilales</taxon>
        <taxon>Desulfomonilaceae</taxon>
        <taxon>Desulfomonile</taxon>
    </lineage>
</organism>
<name>I4C745_DESTA</name>
<dbReference type="InterPro" id="IPR001789">
    <property type="entry name" value="Sig_transdc_resp-reg_receiver"/>
</dbReference>
<evidence type="ECO:0000256" key="2">
    <source>
        <dbReference type="PROSITE-ProRule" id="PRU00169"/>
    </source>
</evidence>
<dbReference type="InterPro" id="IPR011006">
    <property type="entry name" value="CheY-like_superfamily"/>
</dbReference>
<dbReference type="STRING" id="706587.Desti_2709"/>
<dbReference type="Gene3D" id="3.40.50.2300">
    <property type="match status" value="1"/>
</dbReference>
<protein>
    <submittedName>
        <fullName evidence="4">Response regulator with CheY-like receiver, AAA-type ATPase, and DNA-binding domains</fullName>
    </submittedName>
</protein>
<proteinExistence type="predicted"/>
<dbReference type="OrthoDB" id="5421344at2"/>
<keyword evidence="4" id="KW-0238">DNA-binding</keyword>
<sequence length="126" mass="14461">MKPFKILITDRNRYVRELLRREFRETGFRVQTAKNCSEVLSMVDANDPPDLLILDLEIPFGNGLQILERMQARVPPLPVVVHAFLAEYVNQPALRLAAALVEKRGDIHILKSAVVEALERIYPENR</sequence>
<dbReference type="AlphaFoldDB" id="I4C745"/>
<dbReference type="InterPro" id="IPR050595">
    <property type="entry name" value="Bact_response_regulator"/>
</dbReference>
<dbReference type="PANTHER" id="PTHR44591">
    <property type="entry name" value="STRESS RESPONSE REGULATOR PROTEIN 1"/>
    <property type="match status" value="1"/>
</dbReference>
<dbReference type="HOGENOM" id="CLU_000445_69_8_7"/>
<evidence type="ECO:0000259" key="3">
    <source>
        <dbReference type="PROSITE" id="PS50110"/>
    </source>
</evidence>
<keyword evidence="5" id="KW-1185">Reference proteome</keyword>
<keyword evidence="1 2" id="KW-0597">Phosphoprotein</keyword>
<dbReference type="Proteomes" id="UP000006055">
    <property type="component" value="Chromosome"/>
</dbReference>
<feature type="modified residue" description="4-aspartylphosphate" evidence="2">
    <location>
        <position position="55"/>
    </location>
</feature>
<feature type="domain" description="Response regulatory" evidence="3">
    <location>
        <begin position="5"/>
        <end position="118"/>
    </location>
</feature>
<gene>
    <name evidence="4" type="ordered locus">Desti_2709</name>
</gene>
<evidence type="ECO:0000313" key="4">
    <source>
        <dbReference type="EMBL" id="AFM25386.1"/>
    </source>
</evidence>
<dbReference type="PROSITE" id="PS50110">
    <property type="entry name" value="RESPONSE_REGULATORY"/>
    <property type="match status" value="1"/>
</dbReference>
<dbReference type="PANTHER" id="PTHR44591:SF3">
    <property type="entry name" value="RESPONSE REGULATORY DOMAIN-CONTAINING PROTEIN"/>
    <property type="match status" value="1"/>
</dbReference>
<dbReference type="GO" id="GO:0000160">
    <property type="term" value="P:phosphorelay signal transduction system"/>
    <property type="evidence" value="ECO:0007669"/>
    <property type="project" value="InterPro"/>
</dbReference>
<dbReference type="SUPFAM" id="SSF52172">
    <property type="entry name" value="CheY-like"/>
    <property type="match status" value="1"/>
</dbReference>
<reference evidence="5" key="1">
    <citation type="submission" date="2012-06" db="EMBL/GenBank/DDBJ databases">
        <title>Complete sequence of chromosome of Desulfomonile tiedjei DSM 6799.</title>
        <authorList>
            <person name="Lucas S."/>
            <person name="Copeland A."/>
            <person name="Lapidus A."/>
            <person name="Glavina del Rio T."/>
            <person name="Dalin E."/>
            <person name="Tice H."/>
            <person name="Bruce D."/>
            <person name="Goodwin L."/>
            <person name="Pitluck S."/>
            <person name="Peters L."/>
            <person name="Ovchinnikova G."/>
            <person name="Zeytun A."/>
            <person name="Lu M."/>
            <person name="Kyrpides N."/>
            <person name="Mavromatis K."/>
            <person name="Ivanova N."/>
            <person name="Brettin T."/>
            <person name="Detter J.C."/>
            <person name="Han C."/>
            <person name="Larimer F."/>
            <person name="Land M."/>
            <person name="Hauser L."/>
            <person name="Markowitz V."/>
            <person name="Cheng J.-F."/>
            <person name="Hugenholtz P."/>
            <person name="Woyke T."/>
            <person name="Wu D."/>
            <person name="Spring S."/>
            <person name="Schroeder M."/>
            <person name="Brambilla E."/>
            <person name="Klenk H.-P."/>
            <person name="Eisen J.A."/>
        </authorList>
    </citation>
    <scope>NUCLEOTIDE SEQUENCE [LARGE SCALE GENOMIC DNA]</scope>
    <source>
        <strain evidence="5">ATCC 49306 / DSM 6799 / DCB-1</strain>
    </source>
</reference>
<dbReference type="EMBL" id="CP003360">
    <property type="protein sequence ID" value="AFM25386.1"/>
    <property type="molecule type" value="Genomic_DNA"/>
</dbReference>
<dbReference type="RefSeq" id="WP_014810527.1">
    <property type="nucleotide sequence ID" value="NC_018025.1"/>
</dbReference>
<evidence type="ECO:0000313" key="5">
    <source>
        <dbReference type="Proteomes" id="UP000006055"/>
    </source>
</evidence>
<evidence type="ECO:0000256" key="1">
    <source>
        <dbReference type="ARBA" id="ARBA00022553"/>
    </source>
</evidence>
<dbReference type="eggNOG" id="COG2197">
    <property type="taxonomic scope" value="Bacteria"/>
</dbReference>
<dbReference type="SMART" id="SM00448">
    <property type="entry name" value="REC"/>
    <property type="match status" value="1"/>
</dbReference>